<sequence length="396" mass="41163">MKTMKHLFYAGLALTALASCSQDETTNVDKTGAIGFRSSLGKTTRAVTTLTNMGTFNVTAVPTAGGANYFTNLAVNDAGGGTTWNTAATYYWPGTSSLDFTAYAPTSISPKVSIATGAGNQKITGFEVDATVANQLDVVAAFNSGNKAKVVGSSTFGAAGVPMNFKHILSQIEVQAKCSNANLRVQVVGVKLGNVNSKGDFAFPQAETTTSYNVPRTNWGNLTASADFGVESAAPVTAVTLNNTAQKIMFGTDNFMMIPQQLTAYNAASATTGSYIGVLCRMDINDGLGNYTPLYPSTATTGYAYAAVPIGTEWVPGKKYIYVIEFGNGSGSGSHGGGGIVPPNQNNPNPGGATTTPTTPTLPTSPSVPGTPILDQPIKFTVTVENWTNQTENVNM</sequence>
<dbReference type="CDD" id="cd13120">
    <property type="entry name" value="BF2867_like_N"/>
    <property type="match status" value="1"/>
</dbReference>
<gene>
    <name evidence="3" type="ORF">NCTC7812_01972</name>
</gene>
<dbReference type="InterPro" id="IPR042278">
    <property type="entry name" value="Mfa-like_1_N"/>
</dbReference>
<dbReference type="Pfam" id="PF13149">
    <property type="entry name" value="Mfa_like_1"/>
    <property type="match status" value="1"/>
</dbReference>
<protein>
    <recommendedName>
        <fullName evidence="5">Fimbrillin family protein</fullName>
    </recommendedName>
</protein>
<evidence type="ECO:0000256" key="2">
    <source>
        <dbReference type="SAM" id="SignalP"/>
    </source>
</evidence>
<dbReference type="Gene3D" id="2.60.40.2620">
    <property type="entry name" value="Fimbrillin-like"/>
    <property type="match status" value="1"/>
</dbReference>
<feature type="chain" id="PRO_5019259023" description="Fimbrillin family protein" evidence="2">
    <location>
        <begin position="19"/>
        <end position="396"/>
    </location>
</feature>
<organism evidence="3 4">
    <name type="scientific">Prevotella heparinolytica</name>
    <dbReference type="NCBI Taxonomy" id="28113"/>
    <lineage>
        <taxon>Bacteria</taxon>
        <taxon>Pseudomonadati</taxon>
        <taxon>Bacteroidota</taxon>
        <taxon>Bacteroidia</taxon>
        <taxon>Bacteroidales</taxon>
        <taxon>Bacteroidaceae</taxon>
        <taxon>Bacteroides</taxon>
    </lineage>
</organism>
<evidence type="ECO:0000313" key="3">
    <source>
        <dbReference type="EMBL" id="VFB14420.1"/>
    </source>
</evidence>
<evidence type="ECO:0000256" key="1">
    <source>
        <dbReference type="SAM" id="MobiDB-lite"/>
    </source>
</evidence>
<feature type="compositionally biased region" description="Low complexity" evidence="1">
    <location>
        <begin position="341"/>
        <end position="372"/>
    </location>
</feature>
<name>A0A449I4M0_9BACE</name>
<keyword evidence="2" id="KW-0732">Signal</keyword>
<evidence type="ECO:0008006" key="5">
    <source>
        <dbReference type="Google" id="ProtNLM"/>
    </source>
</evidence>
<dbReference type="AlphaFoldDB" id="A0A449I4M0"/>
<dbReference type="EMBL" id="CAACYH010000004">
    <property type="protein sequence ID" value="VFB14420.1"/>
    <property type="molecule type" value="Genomic_DNA"/>
</dbReference>
<dbReference type="Proteomes" id="UP000396835">
    <property type="component" value="Unassembled WGS sequence"/>
</dbReference>
<dbReference type="PROSITE" id="PS51257">
    <property type="entry name" value="PROKAR_LIPOPROTEIN"/>
    <property type="match status" value="1"/>
</dbReference>
<feature type="region of interest" description="Disordered" evidence="1">
    <location>
        <begin position="333"/>
        <end position="374"/>
    </location>
</feature>
<accession>A0A449I4M0</accession>
<feature type="signal peptide" evidence="2">
    <location>
        <begin position="1"/>
        <end position="18"/>
    </location>
</feature>
<evidence type="ECO:0000313" key="4">
    <source>
        <dbReference type="Proteomes" id="UP000396835"/>
    </source>
</evidence>
<reference evidence="3 4" key="1">
    <citation type="submission" date="2019-02" db="EMBL/GenBank/DDBJ databases">
        <authorList>
            <consortium name="Pathogen Informatics"/>
        </authorList>
    </citation>
    <scope>NUCLEOTIDE SEQUENCE [LARGE SCALE GENOMIC DNA]</scope>
    <source>
        <strain evidence="3 4">3012STDY7078512</strain>
    </source>
</reference>
<proteinExistence type="predicted"/>
<dbReference type="InterPro" id="IPR025049">
    <property type="entry name" value="Mfa-like_1"/>
</dbReference>